<organism evidence="9 10">
    <name type="scientific">Microbacterium oleivorans</name>
    <dbReference type="NCBI Taxonomy" id="273677"/>
    <lineage>
        <taxon>Bacteria</taxon>
        <taxon>Bacillati</taxon>
        <taxon>Actinomycetota</taxon>
        <taxon>Actinomycetes</taxon>
        <taxon>Micrococcales</taxon>
        <taxon>Microbacteriaceae</taxon>
        <taxon>Microbacterium</taxon>
    </lineage>
</organism>
<feature type="transmembrane region" description="Helical" evidence="7">
    <location>
        <begin position="6"/>
        <end position="28"/>
    </location>
</feature>
<dbReference type="PANTHER" id="PTHR30506">
    <property type="entry name" value="INNER MEMBRANE PROTEIN"/>
    <property type="match status" value="1"/>
</dbReference>
<dbReference type="Pfam" id="PF03458">
    <property type="entry name" value="Gly_transporter"/>
    <property type="match status" value="2"/>
</dbReference>
<dbReference type="InterPro" id="IPR005115">
    <property type="entry name" value="Gly_transporter"/>
</dbReference>
<reference evidence="9 10" key="1">
    <citation type="submission" date="2020-06" db="EMBL/GenBank/DDBJ databases">
        <authorList>
            <person name="Jo H."/>
        </authorList>
    </citation>
    <scope>NUCLEOTIDE SEQUENCE [LARGE SCALE GENOMIC DNA]</scope>
    <source>
        <strain evidence="9 10">I46</strain>
    </source>
</reference>
<evidence type="ECO:0000313" key="10">
    <source>
        <dbReference type="Proteomes" id="UP000509638"/>
    </source>
</evidence>
<dbReference type="RefSeq" id="WP_178014169.1">
    <property type="nucleotide sequence ID" value="NZ_CP058316.1"/>
</dbReference>
<sequence length="228" mass="23111">MTQAQFVIPLWADLTAVGLGGVQGALFASGFAGRRRLDPLGVVIIGILIGMGGGLIRDLLLGVPPVTLQSNWYLITATSAALVGMLLSNIFRRLNAVIIGLDAVVIGLFGAFGTSKALVLGLPVVPAVFIGSCAAVGGSILRDVIMGLPVAIMHVRSLYAVAAAVGCAALAGAAALGAPIVVAAIGGIAVTTVIRLLAVVFDISLPEQRALHRRKVAVETAAIPIVKP</sequence>
<evidence type="ECO:0000259" key="8">
    <source>
        <dbReference type="Pfam" id="PF03458"/>
    </source>
</evidence>
<evidence type="ECO:0000256" key="5">
    <source>
        <dbReference type="ARBA" id="ARBA00022989"/>
    </source>
</evidence>
<dbReference type="Proteomes" id="UP000509638">
    <property type="component" value="Chromosome"/>
</dbReference>
<keyword evidence="5 7" id="KW-1133">Transmembrane helix</keyword>
<evidence type="ECO:0000313" key="9">
    <source>
        <dbReference type="EMBL" id="QLD12946.1"/>
    </source>
</evidence>
<accession>A0A7D5EY40</accession>
<feature type="transmembrane region" description="Helical" evidence="7">
    <location>
        <begin position="157"/>
        <end position="176"/>
    </location>
</feature>
<protein>
    <submittedName>
        <fullName evidence="9">TRIC cation channel family protein</fullName>
    </submittedName>
</protein>
<keyword evidence="3" id="KW-1003">Cell membrane</keyword>
<feature type="transmembrane region" description="Helical" evidence="7">
    <location>
        <begin position="182"/>
        <end position="205"/>
    </location>
</feature>
<feature type="domain" description="Glycine transporter" evidence="8">
    <location>
        <begin position="11"/>
        <end position="87"/>
    </location>
</feature>
<comment type="similarity">
    <text evidence="2">Belongs to the UPF0126 family.</text>
</comment>
<keyword evidence="4 7" id="KW-0812">Transmembrane</keyword>
<feature type="domain" description="Glycine transporter" evidence="8">
    <location>
        <begin position="101"/>
        <end position="171"/>
    </location>
</feature>
<feature type="transmembrane region" description="Helical" evidence="7">
    <location>
        <begin position="40"/>
        <end position="60"/>
    </location>
</feature>
<feature type="transmembrane region" description="Helical" evidence="7">
    <location>
        <begin position="124"/>
        <end position="145"/>
    </location>
</feature>
<dbReference type="AlphaFoldDB" id="A0A7D5EY40"/>
<comment type="subcellular location">
    <subcellularLocation>
        <location evidence="1">Cell membrane</location>
        <topology evidence="1">Multi-pass membrane protein</topology>
    </subcellularLocation>
</comment>
<dbReference type="GO" id="GO:0005886">
    <property type="term" value="C:plasma membrane"/>
    <property type="evidence" value="ECO:0007669"/>
    <property type="project" value="UniProtKB-SubCell"/>
</dbReference>
<feature type="transmembrane region" description="Helical" evidence="7">
    <location>
        <begin position="72"/>
        <end position="91"/>
    </location>
</feature>
<proteinExistence type="inferred from homology"/>
<feature type="transmembrane region" description="Helical" evidence="7">
    <location>
        <begin position="98"/>
        <end position="118"/>
    </location>
</feature>
<gene>
    <name evidence="9" type="ORF">HW566_14845</name>
</gene>
<evidence type="ECO:0000256" key="4">
    <source>
        <dbReference type="ARBA" id="ARBA00022692"/>
    </source>
</evidence>
<evidence type="ECO:0000256" key="7">
    <source>
        <dbReference type="SAM" id="Phobius"/>
    </source>
</evidence>
<evidence type="ECO:0000256" key="3">
    <source>
        <dbReference type="ARBA" id="ARBA00022475"/>
    </source>
</evidence>
<evidence type="ECO:0000256" key="1">
    <source>
        <dbReference type="ARBA" id="ARBA00004651"/>
    </source>
</evidence>
<evidence type="ECO:0000256" key="2">
    <source>
        <dbReference type="ARBA" id="ARBA00008193"/>
    </source>
</evidence>
<dbReference type="EMBL" id="CP058316">
    <property type="protein sequence ID" value="QLD12946.1"/>
    <property type="molecule type" value="Genomic_DNA"/>
</dbReference>
<name>A0A7D5EY40_9MICO</name>
<dbReference type="PANTHER" id="PTHR30506:SF3">
    <property type="entry name" value="UPF0126 INNER MEMBRANE PROTEIN YADS-RELATED"/>
    <property type="match status" value="1"/>
</dbReference>
<keyword evidence="6 7" id="KW-0472">Membrane</keyword>
<evidence type="ECO:0000256" key="6">
    <source>
        <dbReference type="ARBA" id="ARBA00023136"/>
    </source>
</evidence>